<dbReference type="AlphaFoldDB" id="A0A4S9YPM7"/>
<proteinExistence type="predicted"/>
<keyword evidence="1" id="KW-0732">Signal</keyword>
<sequence length="189" mass="21103">MQHLSSNMVAFQNIVISSILAVAAMAAPTVLDKDTSSSTLVRRKNTNKCEAHIHLDFSTIKSVQTAKLKAIASNGLCGNSCTDKYNIDLLDNAVPAQAFGKTWDWSSVGTWSATNPDYQIKIGTTRGPEIWIDGRIPSGFITDSWRSSFTLHYGDQHWNSHECENWAYKGPKISNGQRHEFDLWCEFDC</sequence>
<gene>
    <name evidence="2" type="ORF">D6D20_05582</name>
</gene>
<dbReference type="EMBL" id="QZAN01000058">
    <property type="protein sequence ID" value="THW60709.1"/>
    <property type="molecule type" value="Genomic_DNA"/>
</dbReference>
<dbReference type="Proteomes" id="UP000310421">
    <property type="component" value="Unassembled WGS sequence"/>
</dbReference>
<reference evidence="2 3" key="1">
    <citation type="submission" date="2018-10" db="EMBL/GenBank/DDBJ databases">
        <title>Fifty Aureobasidium pullulans genomes reveal a recombining polyextremotolerant generalist.</title>
        <authorList>
            <person name="Gostincar C."/>
            <person name="Turk M."/>
            <person name="Zajc J."/>
            <person name="Gunde-Cimerman N."/>
        </authorList>
    </citation>
    <scope>NUCLEOTIDE SEQUENCE [LARGE SCALE GENOMIC DNA]</scope>
    <source>
        <strain evidence="2 3">EXF-10751</strain>
    </source>
</reference>
<evidence type="ECO:0000313" key="2">
    <source>
        <dbReference type="EMBL" id="THW60709.1"/>
    </source>
</evidence>
<comment type="caution">
    <text evidence="2">The sequence shown here is derived from an EMBL/GenBank/DDBJ whole genome shotgun (WGS) entry which is preliminary data.</text>
</comment>
<organism evidence="2 3">
    <name type="scientific">Aureobasidium pullulans</name>
    <name type="common">Black yeast</name>
    <name type="synonym">Pullularia pullulans</name>
    <dbReference type="NCBI Taxonomy" id="5580"/>
    <lineage>
        <taxon>Eukaryota</taxon>
        <taxon>Fungi</taxon>
        <taxon>Dikarya</taxon>
        <taxon>Ascomycota</taxon>
        <taxon>Pezizomycotina</taxon>
        <taxon>Dothideomycetes</taxon>
        <taxon>Dothideomycetidae</taxon>
        <taxon>Dothideales</taxon>
        <taxon>Saccotheciaceae</taxon>
        <taxon>Aureobasidium</taxon>
    </lineage>
</organism>
<accession>A0A4S9YPM7</accession>
<evidence type="ECO:0008006" key="4">
    <source>
        <dbReference type="Google" id="ProtNLM"/>
    </source>
</evidence>
<feature type="chain" id="PRO_5044090866" description="Concanavalin A-like lectin/glucanase" evidence="1">
    <location>
        <begin position="27"/>
        <end position="189"/>
    </location>
</feature>
<evidence type="ECO:0000256" key="1">
    <source>
        <dbReference type="SAM" id="SignalP"/>
    </source>
</evidence>
<name>A0A4S9YPM7_AURPU</name>
<evidence type="ECO:0000313" key="3">
    <source>
        <dbReference type="Proteomes" id="UP000310421"/>
    </source>
</evidence>
<protein>
    <recommendedName>
        <fullName evidence="4">Concanavalin A-like lectin/glucanase</fullName>
    </recommendedName>
</protein>
<feature type="signal peptide" evidence="1">
    <location>
        <begin position="1"/>
        <end position="26"/>
    </location>
</feature>